<organism evidence="1 2">
    <name type="scientific">Imperialibacter roseus</name>
    <dbReference type="NCBI Taxonomy" id="1324217"/>
    <lineage>
        <taxon>Bacteria</taxon>
        <taxon>Pseudomonadati</taxon>
        <taxon>Bacteroidota</taxon>
        <taxon>Cytophagia</taxon>
        <taxon>Cytophagales</taxon>
        <taxon>Flammeovirgaceae</taxon>
        <taxon>Imperialibacter</taxon>
    </lineage>
</organism>
<dbReference type="RefSeq" id="WP_317488277.1">
    <property type="nucleotide sequence ID" value="NZ_CP136051.1"/>
</dbReference>
<dbReference type="InterPro" id="IPR036412">
    <property type="entry name" value="HAD-like_sf"/>
</dbReference>
<evidence type="ECO:0000313" key="1">
    <source>
        <dbReference type="EMBL" id="WOK05516.1"/>
    </source>
</evidence>
<keyword evidence="2" id="KW-1185">Reference proteome</keyword>
<gene>
    <name evidence="1" type="ORF">RT717_20795</name>
</gene>
<dbReference type="InterPro" id="IPR041492">
    <property type="entry name" value="HAD_2"/>
</dbReference>
<dbReference type="Pfam" id="PF13419">
    <property type="entry name" value="HAD_2"/>
    <property type="match status" value="1"/>
</dbReference>
<dbReference type="PANTHER" id="PTHR43434">
    <property type="entry name" value="PHOSPHOGLYCOLATE PHOSPHATASE"/>
    <property type="match status" value="1"/>
</dbReference>
<proteinExistence type="predicted"/>
<dbReference type="SFLD" id="SFLDG01129">
    <property type="entry name" value="C1.5:_HAD__Beta-PGM__Phosphata"/>
    <property type="match status" value="1"/>
</dbReference>
<dbReference type="PANTHER" id="PTHR43434:SF19">
    <property type="entry name" value="PHOSPHONOACETALDEHYDE HYDROLASE"/>
    <property type="match status" value="1"/>
</dbReference>
<dbReference type="SFLD" id="SFLDS00003">
    <property type="entry name" value="Haloacid_Dehalogenase"/>
    <property type="match status" value="1"/>
</dbReference>
<dbReference type="SUPFAM" id="SSF56784">
    <property type="entry name" value="HAD-like"/>
    <property type="match status" value="1"/>
</dbReference>
<dbReference type="InterPro" id="IPR023198">
    <property type="entry name" value="PGP-like_dom2"/>
</dbReference>
<dbReference type="Proteomes" id="UP001302349">
    <property type="component" value="Chromosome"/>
</dbReference>
<protein>
    <submittedName>
        <fullName evidence="1">HAD hydrolase-like protein</fullName>
    </submittedName>
</protein>
<accession>A0ABZ0ILV2</accession>
<dbReference type="Gene3D" id="1.10.150.240">
    <property type="entry name" value="Putative phosphatase, domain 2"/>
    <property type="match status" value="1"/>
</dbReference>
<name>A0ABZ0ILV2_9BACT</name>
<reference evidence="1 2" key="1">
    <citation type="journal article" date="2023" name="Microbiol. Resour. Announc.">
        <title>Complete Genome Sequence of Imperialibacter roseus strain P4T.</title>
        <authorList>
            <person name="Tizabi D.R."/>
            <person name="Bachvaroff T."/>
            <person name="Hill R.T."/>
        </authorList>
    </citation>
    <scope>NUCLEOTIDE SEQUENCE [LARGE SCALE GENOMIC DNA]</scope>
    <source>
        <strain evidence="1 2">P4T</strain>
    </source>
</reference>
<dbReference type="Gene3D" id="3.40.50.1000">
    <property type="entry name" value="HAD superfamily/HAD-like"/>
    <property type="match status" value="1"/>
</dbReference>
<dbReference type="InterPro" id="IPR050155">
    <property type="entry name" value="HAD-like_hydrolase_sf"/>
</dbReference>
<sequence>MLKMGSIQLVVFDLAGTTVQDDQDVQKVLRKTLQRQGVSITMDEAAKVMGIPKPVALRQLLEYHLPESIKVTDDMIDELHDAFVSDMVSFYEEDPSVREMAGASDTFKVLKESGISVYVDTGFDRKTTDALIERLGWLKQELLDGSITSDEVESGRPHPDMIFKAMKLSKVTEASFVAKVGDTASDLGEGTAAGCGLVIGVTTGAYSREDLEKEPHTHIADSLPEVLQIILEK</sequence>
<dbReference type="InterPro" id="IPR023214">
    <property type="entry name" value="HAD_sf"/>
</dbReference>
<evidence type="ECO:0000313" key="2">
    <source>
        <dbReference type="Proteomes" id="UP001302349"/>
    </source>
</evidence>
<dbReference type="EMBL" id="CP136051">
    <property type="protein sequence ID" value="WOK05516.1"/>
    <property type="molecule type" value="Genomic_DNA"/>
</dbReference>